<keyword evidence="10" id="KW-1185">Reference proteome</keyword>
<evidence type="ECO:0000313" key="9">
    <source>
        <dbReference type="EMBL" id="PSJ57853.1"/>
    </source>
</evidence>
<dbReference type="EC" id="5.4.99.12" evidence="4"/>
<gene>
    <name evidence="4" type="primary">truA</name>
    <name evidence="9" type="ORF">C7I85_21000</name>
</gene>
<dbReference type="CDD" id="cd02570">
    <property type="entry name" value="PseudoU_synth_EcTruA"/>
    <property type="match status" value="1"/>
</dbReference>
<dbReference type="Gene3D" id="3.30.70.660">
    <property type="entry name" value="Pseudouridine synthase I, catalytic domain, C-terminal subdomain"/>
    <property type="match status" value="1"/>
</dbReference>
<evidence type="ECO:0000256" key="5">
    <source>
        <dbReference type="PIRSR" id="PIRSR001430-1"/>
    </source>
</evidence>
<feature type="active site" description="Nucleophile" evidence="4 5">
    <location>
        <position position="52"/>
    </location>
</feature>
<keyword evidence="3 4" id="KW-0413">Isomerase</keyword>
<evidence type="ECO:0000256" key="4">
    <source>
        <dbReference type="HAMAP-Rule" id="MF_00171"/>
    </source>
</evidence>
<dbReference type="Proteomes" id="UP000240653">
    <property type="component" value="Unassembled WGS sequence"/>
</dbReference>
<reference evidence="9 10" key="1">
    <citation type="submission" date="2018-03" db="EMBL/GenBank/DDBJ databases">
        <title>The draft genome of Mesorhizobium soli JCM 19897.</title>
        <authorList>
            <person name="Li L."/>
            <person name="Liu L."/>
            <person name="Liang L."/>
            <person name="Wang T."/>
            <person name="Zhang X."/>
        </authorList>
    </citation>
    <scope>NUCLEOTIDE SEQUENCE [LARGE SCALE GENOMIC DNA]</scope>
    <source>
        <strain evidence="9 10">JCM 19897</strain>
    </source>
</reference>
<proteinExistence type="inferred from homology"/>
<sequence>MPRYRLDIEYDGTAYAGWQRQDGPATVQGAIEQAIKGFSGQEVTLRGAGRTDAGVHATGQVGHVDLEKIWRDDTVRDALNAHLQMAGEAVAIIAACTVPDDFDARFSATGRQYLYRILNRRAPAALDANRVWLVQKRLDADAMQEAAQVLVGRHDFTTFRSQQCQAASPVRTLDRFDVVRVGEAIEIHAAARSFLHNQVRSMVGTIKRVGEGAWTPDDVRKALEAKDRAACGTVAPPQGLYLTKVDYLGT</sequence>
<dbReference type="InterPro" id="IPR020103">
    <property type="entry name" value="PsdUridine_synth_cat_dom_sf"/>
</dbReference>
<dbReference type="AlphaFoldDB" id="A0A2P7S5V5"/>
<dbReference type="Gene3D" id="3.30.70.580">
    <property type="entry name" value="Pseudouridine synthase I, catalytic domain, N-terminal subdomain"/>
    <property type="match status" value="1"/>
</dbReference>
<dbReference type="RefSeq" id="WP_106725982.1">
    <property type="nucleotide sequence ID" value="NZ_PXYL01000012.1"/>
</dbReference>
<organism evidence="9 10">
    <name type="scientific">Pseudaminobacter soli</name>
    <name type="common">ex Li et al. 2025</name>
    <dbReference type="NCBI Taxonomy" id="1295366"/>
    <lineage>
        <taxon>Bacteria</taxon>
        <taxon>Pseudomonadati</taxon>
        <taxon>Pseudomonadota</taxon>
        <taxon>Alphaproteobacteria</taxon>
        <taxon>Hyphomicrobiales</taxon>
        <taxon>Phyllobacteriaceae</taxon>
        <taxon>Pseudaminobacter</taxon>
    </lineage>
</organism>
<dbReference type="HAMAP" id="MF_00171">
    <property type="entry name" value="TruA"/>
    <property type="match status" value="1"/>
</dbReference>
<dbReference type="OrthoDB" id="9811823at2"/>
<feature type="binding site" evidence="4 6">
    <location>
        <position position="113"/>
    </location>
    <ligand>
        <name>substrate</name>
    </ligand>
</feature>
<evidence type="ECO:0000256" key="3">
    <source>
        <dbReference type="ARBA" id="ARBA00023235"/>
    </source>
</evidence>
<accession>A0A2P7S5V5</accession>
<feature type="domain" description="Pseudouridine synthase I TruA alpha/beta" evidence="8">
    <location>
        <begin position="9"/>
        <end position="106"/>
    </location>
</feature>
<protein>
    <recommendedName>
        <fullName evidence="4">tRNA pseudouridine synthase A</fullName>
        <ecNumber evidence="4">5.4.99.12</ecNumber>
    </recommendedName>
    <alternativeName>
        <fullName evidence="4">tRNA pseudouridine(38-40) synthase</fullName>
    </alternativeName>
    <alternativeName>
        <fullName evidence="4">tRNA pseudouridylate synthase I</fullName>
    </alternativeName>
    <alternativeName>
        <fullName evidence="4">tRNA-uridine isomerase I</fullName>
    </alternativeName>
</protein>
<comment type="caution">
    <text evidence="9">The sequence shown here is derived from an EMBL/GenBank/DDBJ whole genome shotgun (WGS) entry which is preliminary data.</text>
</comment>
<evidence type="ECO:0000256" key="6">
    <source>
        <dbReference type="PIRSR" id="PIRSR001430-2"/>
    </source>
</evidence>
<dbReference type="EMBL" id="PXYL01000012">
    <property type="protein sequence ID" value="PSJ57853.1"/>
    <property type="molecule type" value="Genomic_DNA"/>
</dbReference>
<dbReference type="GO" id="GO:0031119">
    <property type="term" value="P:tRNA pseudouridine synthesis"/>
    <property type="evidence" value="ECO:0007669"/>
    <property type="project" value="UniProtKB-UniRule"/>
</dbReference>
<dbReference type="PANTHER" id="PTHR11142:SF0">
    <property type="entry name" value="TRNA PSEUDOURIDINE SYNTHASE-LIKE 1"/>
    <property type="match status" value="1"/>
</dbReference>
<evidence type="ECO:0000256" key="1">
    <source>
        <dbReference type="ARBA" id="ARBA00009375"/>
    </source>
</evidence>
<dbReference type="Pfam" id="PF01416">
    <property type="entry name" value="PseudoU_synth_1"/>
    <property type="match status" value="2"/>
</dbReference>
<dbReference type="InterPro" id="IPR020097">
    <property type="entry name" value="PsdUridine_synth_TruA_a/b_dom"/>
</dbReference>
<dbReference type="InterPro" id="IPR020094">
    <property type="entry name" value="TruA/RsuA/RluB/E/F_N"/>
</dbReference>
<dbReference type="InterPro" id="IPR001406">
    <property type="entry name" value="PsdUridine_synth_TruA"/>
</dbReference>
<comment type="similarity">
    <text evidence="1 4 7">Belongs to the tRNA pseudouridine synthase TruA family.</text>
</comment>
<dbReference type="GO" id="GO:0160147">
    <property type="term" value="F:tRNA pseudouridine(38-40) synthase activity"/>
    <property type="evidence" value="ECO:0007669"/>
    <property type="project" value="UniProtKB-EC"/>
</dbReference>
<dbReference type="NCBIfam" id="TIGR00071">
    <property type="entry name" value="hisT_truA"/>
    <property type="match status" value="1"/>
</dbReference>
<keyword evidence="2 4" id="KW-0819">tRNA processing</keyword>
<dbReference type="SUPFAM" id="SSF55120">
    <property type="entry name" value="Pseudouridine synthase"/>
    <property type="match status" value="1"/>
</dbReference>
<comment type="subunit">
    <text evidence="4">Homodimer.</text>
</comment>
<evidence type="ECO:0000256" key="2">
    <source>
        <dbReference type="ARBA" id="ARBA00022694"/>
    </source>
</evidence>
<dbReference type="InterPro" id="IPR020095">
    <property type="entry name" value="PsdUridine_synth_TruA_C"/>
</dbReference>
<comment type="function">
    <text evidence="4">Formation of pseudouridine at positions 38, 39 and 40 in the anticodon stem and loop of transfer RNAs.</text>
</comment>
<comment type="caution">
    <text evidence="4">Lacks conserved residue(s) required for the propagation of feature annotation.</text>
</comment>
<evidence type="ECO:0000259" key="8">
    <source>
        <dbReference type="Pfam" id="PF01416"/>
    </source>
</evidence>
<dbReference type="PANTHER" id="PTHR11142">
    <property type="entry name" value="PSEUDOURIDYLATE SYNTHASE"/>
    <property type="match status" value="1"/>
</dbReference>
<evidence type="ECO:0000256" key="7">
    <source>
        <dbReference type="RuleBase" id="RU003792"/>
    </source>
</evidence>
<feature type="domain" description="Pseudouridine synthase I TruA alpha/beta" evidence="8">
    <location>
        <begin position="146"/>
        <end position="247"/>
    </location>
</feature>
<name>A0A2P7S5V5_9HYPH</name>
<dbReference type="GO" id="GO:0003723">
    <property type="term" value="F:RNA binding"/>
    <property type="evidence" value="ECO:0007669"/>
    <property type="project" value="InterPro"/>
</dbReference>
<dbReference type="PIRSF" id="PIRSF001430">
    <property type="entry name" value="tRNA_psdUrid_synth"/>
    <property type="match status" value="1"/>
</dbReference>
<evidence type="ECO:0000313" key="10">
    <source>
        <dbReference type="Proteomes" id="UP000240653"/>
    </source>
</evidence>
<comment type="catalytic activity">
    <reaction evidence="4 7">
        <text>uridine(38/39/40) in tRNA = pseudouridine(38/39/40) in tRNA</text>
        <dbReference type="Rhea" id="RHEA:22376"/>
        <dbReference type="Rhea" id="RHEA-COMP:10085"/>
        <dbReference type="Rhea" id="RHEA-COMP:10087"/>
        <dbReference type="ChEBI" id="CHEBI:65314"/>
        <dbReference type="ChEBI" id="CHEBI:65315"/>
        <dbReference type="EC" id="5.4.99.12"/>
    </reaction>
</comment>
<dbReference type="FunFam" id="3.30.70.580:FF:000001">
    <property type="entry name" value="tRNA pseudouridine synthase A"/>
    <property type="match status" value="1"/>
</dbReference>